<dbReference type="InterPro" id="IPR015424">
    <property type="entry name" value="PyrdxlP-dep_Trfase"/>
</dbReference>
<dbReference type="InterPro" id="IPR005814">
    <property type="entry name" value="Aminotrans_3"/>
</dbReference>
<keyword evidence="4" id="KW-0032">Aminotransferase</keyword>
<dbReference type="InterPro" id="IPR050103">
    <property type="entry name" value="Class-III_PLP-dep_AT"/>
</dbReference>
<evidence type="ECO:0000256" key="3">
    <source>
        <dbReference type="RuleBase" id="RU003560"/>
    </source>
</evidence>
<dbReference type="Gene3D" id="3.90.1150.10">
    <property type="entry name" value="Aspartate Aminotransferase, domain 1"/>
    <property type="match status" value="1"/>
</dbReference>
<dbReference type="PANTHER" id="PTHR11986:SF121">
    <property type="entry name" value="BLR3010 PROTEIN"/>
    <property type="match status" value="1"/>
</dbReference>
<keyword evidence="4" id="KW-0808">Transferase</keyword>
<dbReference type="GO" id="GO:0008483">
    <property type="term" value="F:transaminase activity"/>
    <property type="evidence" value="ECO:0007669"/>
    <property type="project" value="UniProtKB-KW"/>
</dbReference>
<dbReference type="InterPro" id="IPR049704">
    <property type="entry name" value="Aminotrans_3_PPA_site"/>
</dbReference>
<name>A0A424YI54_9FIRM</name>
<evidence type="ECO:0000313" key="5">
    <source>
        <dbReference type="Proteomes" id="UP000285138"/>
    </source>
</evidence>
<comment type="similarity">
    <text evidence="3">Belongs to the class-III pyridoxal-phosphate-dependent aminotransferase family.</text>
</comment>
<dbReference type="EMBL" id="QZAA01000043">
    <property type="protein sequence ID" value="RQD77989.1"/>
    <property type="molecule type" value="Genomic_DNA"/>
</dbReference>
<evidence type="ECO:0000313" key="4">
    <source>
        <dbReference type="EMBL" id="RQD77989.1"/>
    </source>
</evidence>
<gene>
    <name evidence="4" type="ORF">D5R97_01220</name>
</gene>
<proteinExistence type="inferred from homology"/>
<accession>A0A424YI54</accession>
<organism evidence="4 5">
    <name type="scientific">Candidatus Syntrophonatronum acetioxidans</name>
    <dbReference type="NCBI Taxonomy" id="1795816"/>
    <lineage>
        <taxon>Bacteria</taxon>
        <taxon>Bacillati</taxon>
        <taxon>Bacillota</taxon>
        <taxon>Clostridia</taxon>
        <taxon>Eubacteriales</taxon>
        <taxon>Syntrophomonadaceae</taxon>
        <taxon>Candidatus Syntrophonatronum</taxon>
    </lineage>
</organism>
<evidence type="ECO:0000256" key="2">
    <source>
        <dbReference type="ARBA" id="ARBA00022898"/>
    </source>
</evidence>
<dbReference type="FunFam" id="3.40.640.10:FF:000004">
    <property type="entry name" value="Acetylornithine aminotransferase"/>
    <property type="match status" value="1"/>
</dbReference>
<reference evidence="4 5" key="1">
    <citation type="submission" date="2018-08" db="EMBL/GenBank/DDBJ databases">
        <title>The metabolism and importance of syntrophic acetate oxidation coupled to methane or sulfide production in haloalkaline environments.</title>
        <authorList>
            <person name="Timmers P.H.A."/>
            <person name="Vavourakis C.D."/>
            <person name="Sorokin D.Y."/>
            <person name="Sinninghe Damste J.S."/>
            <person name="Muyzer G."/>
            <person name="Stams A.J.M."/>
            <person name="Plugge C.M."/>
        </authorList>
    </citation>
    <scope>NUCLEOTIDE SEQUENCE [LARGE SCALE GENOMIC DNA]</scope>
    <source>
        <strain evidence="4">MSAO_Bac1</strain>
    </source>
</reference>
<comment type="caution">
    <text evidence="4">The sequence shown here is derived from an EMBL/GenBank/DDBJ whole genome shotgun (WGS) entry which is preliminary data.</text>
</comment>
<comment type="cofactor">
    <cofactor evidence="1">
        <name>pyridoxal 5'-phosphate</name>
        <dbReference type="ChEBI" id="CHEBI:597326"/>
    </cofactor>
</comment>
<dbReference type="PROSITE" id="PS00600">
    <property type="entry name" value="AA_TRANSFER_CLASS_3"/>
    <property type="match status" value="1"/>
</dbReference>
<dbReference type="AlphaFoldDB" id="A0A424YI54"/>
<keyword evidence="2 3" id="KW-0663">Pyridoxal phosphate</keyword>
<dbReference type="CDD" id="cd00610">
    <property type="entry name" value="OAT_like"/>
    <property type="match status" value="1"/>
</dbReference>
<dbReference type="GO" id="GO:0030170">
    <property type="term" value="F:pyridoxal phosphate binding"/>
    <property type="evidence" value="ECO:0007669"/>
    <property type="project" value="InterPro"/>
</dbReference>
<protein>
    <submittedName>
        <fullName evidence="4">Aspartate aminotransferase family protein</fullName>
    </submittedName>
</protein>
<dbReference type="Proteomes" id="UP000285138">
    <property type="component" value="Unassembled WGS sequence"/>
</dbReference>
<dbReference type="InterPro" id="IPR015422">
    <property type="entry name" value="PyrdxlP-dep_Trfase_small"/>
</dbReference>
<dbReference type="InterPro" id="IPR015421">
    <property type="entry name" value="PyrdxlP-dep_Trfase_major"/>
</dbReference>
<dbReference type="Gene3D" id="3.40.640.10">
    <property type="entry name" value="Type I PLP-dependent aspartate aminotransferase-like (Major domain)"/>
    <property type="match status" value="1"/>
</dbReference>
<sequence>MDSSKLISLEKALSIDQAENINNHKKYANSGLVNYLSLLNFNRRYVRAQGSSLWDEEGNEYLDFLAGYGSLNIGHNHPGIIEALGKVTENPNLVQTSLNPLAGTLAANLAAITPPNLQRSFFCNSGAEAVEAAIKLARTATGRAKILYCDCSFHGKTLGSLSTTGRPKYQEPFAPLLSWCTRIPYGDTDALEKVLKDREYAGFILEPIQGEGGINLPPPGYLKRAEEICKKNGTLLIMDEIQTGLGRTGHLFAFQHEGIIPDILCLAKSLGGGIMPMGAIVARDDSWQKAYGPVDKCLLHTSTFGGNTWACAAALAALEIILEEELEVQAREKGEYFLGKLKEMEKKYTLIKEVRGRGLLIGLELKPVENSFDKFTGGILGNLSSNYTGAMVAGELLNKYRIITAYTLNNPNVIRLEPPLNISYDQINYLLESLEKVLGGNKGFFNLALKSSRSFLKGFSGK</sequence>
<evidence type="ECO:0000256" key="1">
    <source>
        <dbReference type="ARBA" id="ARBA00001933"/>
    </source>
</evidence>
<dbReference type="PANTHER" id="PTHR11986">
    <property type="entry name" value="AMINOTRANSFERASE CLASS III"/>
    <property type="match status" value="1"/>
</dbReference>
<dbReference type="GO" id="GO:0042802">
    <property type="term" value="F:identical protein binding"/>
    <property type="evidence" value="ECO:0007669"/>
    <property type="project" value="TreeGrafter"/>
</dbReference>
<dbReference type="SUPFAM" id="SSF53383">
    <property type="entry name" value="PLP-dependent transferases"/>
    <property type="match status" value="1"/>
</dbReference>
<dbReference type="Pfam" id="PF00202">
    <property type="entry name" value="Aminotran_3"/>
    <property type="match status" value="1"/>
</dbReference>